<dbReference type="AlphaFoldDB" id="A0A8J5PK01"/>
<name>A0A8J5PK01_FUSOX</name>
<comment type="caution">
    <text evidence="1">The sequence shown here is derived from an EMBL/GenBank/DDBJ whole genome shotgun (WGS) entry which is preliminary data.</text>
</comment>
<dbReference type="Proteomes" id="UP000694050">
    <property type="component" value="Unassembled WGS sequence"/>
</dbReference>
<proteinExistence type="predicted"/>
<evidence type="ECO:0000313" key="2">
    <source>
        <dbReference type="Proteomes" id="UP000694050"/>
    </source>
</evidence>
<reference evidence="1" key="1">
    <citation type="submission" date="2021-04" db="EMBL/GenBank/DDBJ databases">
        <title>First draft genome resource for Brassicaceae pathogens Fusarium oxysporum f. sp. raphani and Fusarium oxysporum f. sp. rapae.</title>
        <authorList>
            <person name="Asai S."/>
        </authorList>
    </citation>
    <scope>NUCLEOTIDE SEQUENCE</scope>
    <source>
        <strain evidence="1">Tf1208</strain>
    </source>
</reference>
<evidence type="ECO:0000313" key="1">
    <source>
        <dbReference type="EMBL" id="KAG7421183.1"/>
    </source>
</evidence>
<accession>A0A8J5PK01</accession>
<protein>
    <submittedName>
        <fullName evidence="1">Uncharacterized protein</fullName>
    </submittedName>
</protein>
<organism evidence="1 2">
    <name type="scientific">Fusarium oxysporum f. sp. rapae</name>
    <dbReference type="NCBI Taxonomy" id="485398"/>
    <lineage>
        <taxon>Eukaryota</taxon>
        <taxon>Fungi</taxon>
        <taxon>Dikarya</taxon>
        <taxon>Ascomycota</taxon>
        <taxon>Pezizomycotina</taxon>
        <taxon>Sordariomycetes</taxon>
        <taxon>Hypocreomycetidae</taxon>
        <taxon>Hypocreales</taxon>
        <taxon>Nectriaceae</taxon>
        <taxon>Fusarium</taxon>
        <taxon>Fusarium oxysporum species complex</taxon>
    </lineage>
</organism>
<sequence>MILRMGRAYTARIPVTVRDRNRFIANVFAGWNSQQRASKDPAMPDRKINDTHIEAGTLTYTLPLTKEQIVKGITTQNPERRIGATVYLGLTLNYETGSILWTWRDFLCGGIPTDSLKIFDGMTDVEMRAEAIRNYDDHERERINKFNKEYIRANTHRAIKKWSREGSHPQHTIDIEDSALQIAKMNLASPCVRSEAERMVKVAEEIEASPPANGPIFP</sequence>
<gene>
    <name evidence="1" type="ORF">Forpe1208_v001057</name>
</gene>
<dbReference type="EMBL" id="JAELUQ010000001">
    <property type="protein sequence ID" value="KAG7421183.1"/>
    <property type="molecule type" value="Genomic_DNA"/>
</dbReference>